<dbReference type="Proteomes" id="UP000823897">
    <property type="component" value="Unassembled WGS sequence"/>
</dbReference>
<organism evidence="2 3">
    <name type="scientific">Candidatus Mediterraneibacter tabaqchaliae</name>
    <dbReference type="NCBI Taxonomy" id="2838689"/>
    <lineage>
        <taxon>Bacteria</taxon>
        <taxon>Bacillati</taxon>
        <taxon>Bacillota</taxon>
        <taxon>Clostridia</taxon>
        <taxon>Lachnospirales</taxon>
        <taxon>Lachnospiraceae</taxon>
        <taxon>Mediterraneibacter</taxon>
    </lineage>
</organism>
<keyword evidence="1" id="KW-0472">Membrane</keyword>
<reference evidence="2" key="1">
    <citation type="journal article" date="2021" name="PeerJ">
        <title>Extensive microbial diversity within the chicken gut microbiome revealed by metagenomics and culture.</title>
        <authorList>
            <person name="Gilroy R."/>
            <person name="Ravi A."/>
            <person name="Getino M."/>
            <person name="Pursley I."/>
            <person name="Horton D.L."/>
            <person name="Alikhan N.F."/>
            <person name="Baker D."/>
            <person name="Gharbi K."/>
            <person name="Hall N."/>
            <person name="Watson M."/>
            <person name="Adriaenssens E.M."/>
            <person name="Foster-Nyarko E."/>
            <person name="Jarju S."/>
            <person name="Secka A."/>
            <person name="Antonio M."/>
            <person name="Oren A."/>
            <person name="Chaudhuri R.R."/>
            <person name="La Ragione R."/>
            <person name="Hildebrand F."/>
            <person name="Pallen M.J."/>
        </authorList>
    </citation>
    <scope>NUCLEOTIDE SEQUENCE</scope>
    <source>
        <strain evidence="2">ChiGjej3B3-11674</strain>
    </source>
</reference>
<reference evidence="2" key="2">
    <citation type="submission" date="2021-04" db="EMBL/GenBank/DDBJ databases">
        <authorList>
            <person name="Gilroy R."/>
        </authorList>
    </citation>
    <scope>NUCLEOTIDE SEQUENCE</scope>
    <source>
        <strain evidence="2">ChiGjej3B3-11674</strain>
    </source>
</reference>
<accession>A0A9D2R580</accession>
<keyword evidence="1" id="KW-1133">Transmembrane helix</keyword>
<dbReference type="EMBL" id="DWUV01000119">
    <property type="protein sequence ID" value="HJD34147.1"/>
    <property type="molecule type" value="Genomic_DNA"/>
</dbReference>
<evidence type="ECO:0000256" key="1">
    <source>
        <dbReference type="SAM" id="Phobius"/>
    </source>
</evidence>
<name>A0A9D2R580_9FIRM</name>
<comment type="caution">
    <text evidence="2">The sequence shown here is derived from an EMBL/GenBank/DDBJ whole genome shotgun (WGS) entry which is preliminary data.</text>
</comment>
<dbReference type="AlphaFoldDB" id="A0A9D2R580"/>
<proteinExistence type="predicted"/>
<keyword evidence="1" id="KW-0812">Transmembrane</keyword>
<evidence type="ECO:0000313" key="3">
    <source>
        <dbReference type="Proteomes" id="UP000823897"/>
    </source>
</evidence>
<protein>
    <submittedName>
        <fullName evidence="2">Pilus assembly protein</fullName>
    </submittedName>
</protein>
<evidence type="ECO:0000313" key="2">
    <source>
        <dbReference type="EMBL" id="HJD34147.1"/>
    </source>
</evidence>
<sequence length="266" mass="29183">MKIQPYKEIALLKSERASAPEITGSVTIEAAFGIPLFLFAVLCLIWLMEFQTIRFSIANAAQNAAKSAAEDTSVIPVLNIWKMKSDIVTLIGEERLERSIVRDGKDGISCLGSYLSPGTGEMNIKVTYRIQIPVPLFGQPSAKIEQGFKLSSWTGYMSGGEESVGADIVYVTDNEEVYHEDYRCTHLHLSVRAVGFEEIQGLRNDGGGRYHACEKCVFGPSMGSVYITDTGDRYHNSLNCSGLKRTIHAVKRTEVSGLGGCSRCAR</sequence>
<feature type="transmembrane region" description="Helical" evidence="1">
    <location>
        <begin position="30"/>
        <end position="48"/>
    </location>
</feature>
<gene>
    <name evidence="2" type="ORF">H9911_06375</name>
</gene>